<dbReference type="PANTHER" id="PTHR40940">
    <property type="entry name" value="PROTEIN BATD-RELATED"/>
    <property type="match status" value="1"/>
</dbReference>
<accession>A0A5C8ZZ40</accession>
<dbReference type="InterPro" id="IPR025738">
    <property type="entry name" value="BatD"/>
</dbReference>
<protein>
    <submittedName>
        <fullName evidence="3">Protein BatD</fullName>
    </submittedName>
</protein>
<dbReference type="InterPro" id="IPR057699">
    <property type="entry name" value="DUF7939"/>
</dbReference>
<reference evidence="3 4" key="1">
    <citation type="submission" date="2019-08" db="EMBL/GenBank/DDBJ databases">
        <title>Parahaliea maris sp. nov., isolated from the surface seawater.</title>
        <authorList>
            <person name="Liu Y."/>
        </authorList>
    </citation>
    <scope>NUCLEOTIDE SEQUENCE [LARGE SCALE GENOMIC DNA]</scope>
    <source>
        <strain evidence="3 4">HSLHS9</strain>
    </source>
</reference>
<dbReference type="Pfam" id="PF13584">
    <property type="entry name" value="BatD"/>
    <property type="match status" value="3"/>
</dbReference>
<evidence type="ECO:0000256" key="1">
    <source>
        <dbReference type="SAM" id="Phobius"/>
    </source>
</evidence>
<dbReference type="PANTHER" id="PTHR40940:SF1">
    <property type="entry name" value="PROTEIN BATD"/>
    <property type="match status" value="1"/>
</dbReference>
<sequence>MNRTGNRPHSSVWLLWLLTSMLTLVLAHPAGAALEARVDRNQIAMGDTLRLEITATGGEDLNSIDFGLLQEQFDILQRSSSNSVNIVNGQRSESRKLVLEITPQRQGDLLIPSLVSGSARTAALSVRVGPQPESPTGDTEVLFDAELDRDQVYVQGQVVLTLRVQQAINLDNRSVTELNLDNAFVKPLEQNSFQRTVGGRPWLVHEIRYAIFPEQSGTLEIPAQTFSARESLARRSLFDRSSGPLLRRSTEPLTIEVLPRPDSYPADATWLPARNLTLEEQWSVPPEQLQAGESATRTVRIVADGLQGAQLPPTLFPAQPGLRYYPDQPQISETETGNGLAGQRTDSAALVPGSPGHYRIPEVRIPWWDTESGELREAVLPAREIEVTGAAHSQVPAAPLPDQLALDAPPSPAALEPAGTTELWWWRSVAVVCALGWLLTLALWWRGRNPGLPEQKTTDRQDGSESQAFKQLMAACASNQSAAARQALQAWGASLFPGEAGPHLKTLRQQAGSEELDQALDALEQALFAPGGVPWEGASLAHCVTRLRPELRKAGNARTPDGLTLYPA</sequence>
<proteinExistence type="predicted"/>
<dbReference type="EMBL" id="VRZA01000004">
    <property type="protein sequence ID" value="TXS92790.1"/>
    <property type="molecule type" value="Genomic_DNA"/>
</dbReference>
<organism evidence="3 4">
    <name type="scientific">Parahaliea maris</name>
    <dbReference type="NCBI Taxonomy" id="2716870"/>
    <lineage>
        <taxon>Bacteria</taxon>
        <taxon>Pseudomonadati</taxon>
        <taxon>Pseudomonadota</taxon>
        <taxon>Gammaproteobacteria</taxon>
        <taxon>Cellvibrionales</taxon>
        <taxon>Halieaceae</taxon>
        <taxon>Parahaliea</taxon>
    </lineage>
</organism>
<evidence type="ECO:0000313" key="3">
    <source>
        <dbReference type="EMBL" id="TXS92790.1"/>
    </source>
</evidence>
<keyword evidence="4" id="KW-1185">Reference proteome</keyword>
<comment type="caution">
    <text evidence="3">The sequence shown here is derived from an EMBL/GenBank/DDBJ whole genome shotgun (WGS) entry which is preliminary data.</text>
</comment>
<keyword evidence="1" id="KW-1133">Transmembrane helix</keyword>
<dbReference type="Pfam" id="PF25607">
    <property type="entry name" value="DUF7939"/>
    <property type="match status" value="1"/>
</dbReference>
<feature type="domain" description="DUF7939" evidence="2">
    <location>
        <begin position="465"/>
        <end position="549"/>
    </location>
</feature>
<feature type="transmembrane region" description="Helical" evidence="1">
    <location>
        <begin position="424"/>
        <end position="445"/>
    </location>
</feature>
<keyword evidence="1" id="KW-0812">Transmembrane</keyword>
<name>A0A5C8ZZ40_9GAMM</name>
<dbReference type="RefSeq" id="WP_148068793.1">
    <property type="nucleotide sequence ID" value="NZ_VRZA01000004.1"/>
</dbReference>
<dbReference type="Proteomes" id="UP000321039">
    <property type="component" value="Unassembled WGS sequence"/>
</dbReference>
<evidence type="ECO:0000259" key="2">
    <source>
        <dbReference type="Pfam" id="PF25607"/>
    </source>
</evidence>
<evidence type="ECO:0000313" key="4">
    <source>
        <dbReference type="Proteomes" id="UP000321039"/>
    </source>
</evidence>
<gene>
    <name evidence="3" type="ORF">FV139_12515</name>
</gene>
<dbReference type="AlphaFoldDB" id="A0A5C8ZZ40"/>
<keyword evidence="1" id="KW-0472">Membrane</keyword>